<reference evidence="3" key="2">
    <citation type="submission" date="2015-07" db="EMBL/GenBank/DDBJ databases">
        <title>MeaNS - Measles Nucleotide Surveillance Program.</title>
        <authorList>
            <person name="Tran T."/>
            <person name="Druce J."/>
        </authorList>
    </citation>
    <scope>NUCLEOTIDE SEQUENCE</scope>
    <source>
        <strain evidence="3">DSM 9887</strain>
    </source>
</reference>
<name>A0A0K9YQD7_9BACL</name>
<evidence type="ECO:0000313" key="4">
    <source>
        <dbReference type="Proteomes" id="UP000036834"/>
    </source>
</evidence>
<proteinExistence type="predicted"/>
<keyword evidence="5" id="KW-1185">Reference proteome</keyword>
<evidence type="ECO:0000313" key="3">
    <source>
        <dbReference type="EMBL" id="KNB70886.1"/>
    </source>
</evidence>
<dbReference type="InterPro" id="IPR011053">
    <property type="entry name" value="Single_hybrid_motif"/>
</dbReference>
<sequence>MKLHDLREFIKLVNQSSIEELEWKDGKTSIVIKKGAPVMIQSIEQPQQAKEAESGYQEAAATAEALETSPIVPVPIPVQETQLVVSGGVGLFHADVTIGQSVKAGERVGRCTVDALQLTSDILSPLDGEITEILVMDGQFVDFGKALLAIKPN</sequence>
<dbReference type="OrthoDB" id="2930891at2"/>
<dbReference type="EMBL" id="LGIQ01000009">
    <property type="protein sequence ID" value="KNB70886.1"/>
    <property type="molecule type" value="Genomic_DNA"/>
</dbReference>
<dbReference type="Pfam" id="PF00364">
    <property type="entry name" value="Biotin_lipoyl"/>
    <property type="match status" value="1"/>
</dbReference>
<dbReference type="RefSeq" id="WP_049739917.1">
    <property type="nucleotide sequence ID" value="NZ_BJON01000002.1"/>
</dbReference>
<dbReference type="EMBL" id="BJON01000002">
    <property type="protein sequence ID" value="GED66888.1"/>
    <property type="molecule type" value="Genomic_DNA"/>
</dbReference>
<protein>
    <submittedName>
        <fullName evidence="2 3">Acetyl-COA carboxylase</fullName>
    </submittedName>
</protein>
<evidence type="ECO:0000313" key="2">
    <source>
        <dbReference type="EMBL" id="GED66888.1"/>
    </source>
</evidence>
<dbReference type="Proteomes" id="UP000036834">
    <property type="component" value="Unassembled WGS sequence"/>
</dbReference>
<comment type="caution">
    <text evidence="3">The sequence shown here is derived from an EMBL/GenBank/DDBJ whole genome shotgun (WGS) entry which is preliminary data.</text>
</comment>
<dbReference type="AlphaFoldDB" id="A0A0K9YQD7"/>
<dbReference type="PATRIC" id="fig|54915.3.peg.2851"/>
<dbReference type="STRING" id="54915.ADS79_18765"/>
<feature type="domain" description="Lipoyl-binding" evidence="1">
    <location>
        <begin position="94"/>
        <end position="150"/>
    </location>
</feature>
<dbReference type="Gene3D" id="2.40.50.100">
    <property type="match status" value="1"/>
</dbReference>
<reference evidence="2 5" key="3">
    <citation type="submission" date="2019-06" db="EMBL/GenBank/DDBJ databases">
        <title>Whole genome shotgun sequence of Brevibacillus reuszeri NBRC 15719.</title>
        <authorList>
            <person name="Hosoyama A."/>
            <person name="Uohara A."/>
            <person name="Ohji S."/>
            <person name="Ichikawa N."/>
        </authorList>
    </citation>
    <scope>NUCLEOTIDE SEQUENCE [LARGE SCALE GENOMIC DNA]</scope>
    <source>
        <strain evidence="2 5">NBRC 15719</strain>
    </source>
</reference>
<dbReference type="Proteomes" id="UP000319578">
    <property type="component" value="Unassembled WGS sequence"/>
</dbReference>
<dbReference type="SUPFAM" id="SSF51230">
    <property type="entry name" value="Single hybrid motif"/>
    <property type="match status" value="1"/>
</dbReference>
<evidence type="ECO:0000313" key="5">
    <source>
        <dbReference type="Proteomes" id="UP000319578"/>
    </source>
</evidence>
<evidence type="ECO:0000259" key="1">
    <source>
        <dbReference type="Pfam" id="PF00364"/>
    </source>
</evidence>
<reference evidence="4" key="1">
    <citation type="submission" date="2015-07" db="EMBL/GenBank/DDBJ databases">
        <title>Genome sequencing project for genomic taxonomy and phylogenomics of Bacillus-like bacteria.</title>
        <authorList>
            <person name="Liu B."/>
            <person name="Wang J."/>
            <person name="Zhu Y."/>
            <person name="Liu G."/>
            <person name="Chen Q."/>
            <person name="Chen Z."/>
            <person name="Lan J."/>
            <person name="Che J."/>
            <person name="Ge C."/>
            <person name="Shi H."/>
            <person name="Pan Z."/>
            <person name="Liu X."/>
        </authorList>
    </citation>
    <scope>NUCLEOTIDE SEQUENCE [LARGE SCALE GENOMIC DNA]</scope>
    <source>
        <strain evidence="4">DSM 9887</strain>
    </source>
</reference>
<accession>A0A0K9YQD7</accession>
<organism evidence="3 4">
    <name type="scientific">Brevibacillus reuszeri</name>
    <dbReference type="NCBI Taxonomy" id="54915"/>
    <lineage>
        <taxon>Bacteria</taxon>
        <taxon>Bacillati</taxon>
        <taxon>Bacillota</taxon>
        <taxon>Bacilli</taxon>
        <taxon>Bacillales</taxon>
        <taxon>Paenibacillaceae</taxon>
        <taxon>Brevibacillus</taxon>
    </lineage>
</organism>
<gene>
    <name evidence="3" type="ORF">ADS79_18765</name>
    <name evidence="2" type="ORF">BRE01_05900</name>
</gene>
<dbReference type="InterPro" id="IPR000089">
    <property type="entry name" value="Biotin_lipoyl"/>
</dbReference>